<dbReference type="AlphaFoldDB" id="A0A1G9IYV8"/>
<dbReference type="STRING" id="563176.SAMN04488090_0675"/>
<gene>
    <name evidence="1" type="ORF">SAMN04488090_0675</name>
</gene>
<accession>A0A1G9IYV8</accession>
<evidence type="ECO:0008006" key="3">
    <source>
        <dbReference type="Google" id="ProtNLM"/>
    </source>
</evidence>
<dbReference type="RefSeq" id="WP_093197668.1">
    <property type="nucleotide sequence ID" value="NZ_FNGS01000001.1"/>
</dbReference>
<evidence type="ECO:0000313" key="2">
    <source>
        <dbReference type="Proteomes" id="UP000198901"/>
    </source>
</evidence>
<evidence type="ECO:0000313" key="1">
    <source>
        <dbReference type="EMBL" id="SDL30275.1"/>
    </source>
</evidence>
<keyword evidence="2" id="KW-1185">Reference proteome</keyword>
<dbReference type="Proteomes" id="UP000198901">
    <property type="component" value="Unassembled WGS sequence"/>
</dbReference>
<protein>
    <recommendedName>
        <fullName evidence="3">Lipocalin-like domain-containing protein</fullName>
    </recommendedName>
</protein>
<organism evidence="1 2">
    <name type="scientific">Siphonobacter aquaeclarae</name>
    <dbReference type="NCBI Taxonomy" id="563176"/>
    <lineage>
        <taxon>Bacteria</taxon>
        <taxon>Pseudomonadati</taxon>
        <taxon>Bacteroidota</taxon>
        <taxon>Cytophagia</taxon>
        <taxon>Cytophagales</taxon>
        <taxon>Cytophagaceae</taxon>
        <taxon>Siphonobacter</taxon>
    </lineage>
</organism>
<sequence>MKTRFLILGLLIALVASCKKDSENSPSGGGPAFVGKRLQLTSLVMDPPIDINGDGKPDPEMISLLDDCVRDNVLIFKSGGTFSGEEGPKACSGTEDPVVEEGATWSYDDATKTIRLTNPDKTYEDWKVVESNNQRLKIQYKEVDNGQTTTLTMTWTVL</sequence>
<dbReference type="EMBL" id="FNGS01000001">
    <property type="protein sequence ID" value="SDL30275.1"/>
    <property type="molecule type" value="Genomic_DNA"/>
</dbReference>
<dbReference type="PROSITE" id="PS51257">
    <property type="entry name" value="PROKAR_LIPOPROTEIN"/>
    <property type="match status" value="1"/>
</dbReference>
<reference evidence="1 2" key="1">
    <citation type="submission" date="2016-10" db="EMBL/GenBank/DDBJ databases">
        <authorList>
            <person name="de Groot N.N."/>
        </authorList>
    </citation>
    <scope>NUCLEOTIDE SEQUENCE [LARGE SCALE GENOMIC DNA]</scope>
    <source>
        <strain evidence="1 2">DSM 21668</strain>
    </source>
</reference>
<proteinExistence type="predicted"/>
<name>A0A1G9IYV8_9BACT</name>